<dbReference type="EC" id="2.7.11.1" evidence="2"/>
<evidence type="ECO:0000313" key="15">
    <source>
        <dbReference type="EMBL" id="KAB0393052.1"/>
    </source>
</evidence>
<comment type="caution">
    <text evidence="15">The sequence shown here is derived from an EMBL/GenBank/DDBJ whole genome shotgun (WGS) entry which is preliminary data.</text>
</comment>
<evidence type="ECO:0000256" key="8">
    <source>
        <dbReference type="ARBA" id="ARBA00022840"/>
    </source>
</evidence>
<dbReference type="Gene3D" id="1.20.1440.180">
    <property type="entry name" value="KEN domain"/>
    <property type="match status" value="1"/>
</dbReference>
<keyword evidence="3" id="KW-0723">Serine/threonine-protein kinase</keyword>
<keyword evidence="16" id="KW-1185">Reference proteome</keyword>
<evidence type="ECO:0000313" key="16">
    <source>
        <dbReference type="Proteomes" id="UP000437017"/>
    </source>
</evidence>
<dbReference type="InterPro" id="IPR000719">
    <property type="entry name" value="Prot_kinase_dom"/>
</dbReference>
<dbReference type="GO" id="GO:0004521">
    <property type="term" value="F:RNA endonuclease activity"/>
    <property type="evidence" value="ECO:0007669"/>
    <property type="project" value="InterPro"/>
</dbReference>
<name>A0A643BZ61_BALPH</name>
<reference evidence="15 16" key="1">
    <citation type="journal article" date="2019" name="PLoS ONE">
        <title>Genomic analyses reveal an absence of contemporary introgressive admixture between fin whales and blue whales, despite known hybrids.</title>
        <authorList>
            <person name="Westbury M.V."/>
            <person name="Petersen B."/>
            <person name="Lorenzen E.D."/>
        </authorList>
    </citation>
    <scope>NUCLEOTIDE SEQUENCE [LARGE SCALE GENOMIC DNA]</scope>
    <source>
        <strain evidence="15">FinWhale-01</strain>
    </source>
</reference>
<evidence type="ECO:0000256" key="10">
    <source>
        <dbReference type="ARBA" id="ARBA00023136"/>
    </source>
</evidence>
<dbReference type="GO" id="GO:0006397">
    <property type="term" value="P:mRNA processing"/>
    <property type="evidence" value="ECO:0007669"/>
    <property type="project" value="InterPro"/>
</dbReference>
<evidence type="ECO:0000256" key="3">
    <source>
        <dbReference type="ARBA" id="ARBA00022527"/>
    </source>
</evidence>
<dbReference type="InterPro" id="IPR010513">
    <property type="entry name" value="KEN_dom"/>
</dbReference>
<dbReference type="Gene3D" id="1.10.510.10">
    <property type="entry name" value="Transferase(Phosphotransferase) domain 1"/>
    <property type="match status" value="1"/>
</dbReference>
<keyword evidence="4" id="KW-0808">Transferase</keyword>
<dbReference type="Proteomes" id="UP000437017">
    <property type="component" value="Unassembled WGS sequence"/>
</dbReference>
<dbReference type="InterPro" id="IPR018391">
    <property type="entry name" value="PQQ_b-propeller_rpt"/>
</dbReference>
<feature type="non-terminal residue" evidence="15">
    <location>
        <position position="1"/>
    </location>
</feature>
<dbReference type="Gene3D" id="2.130.10.10">
    <property type="entry name" value="YVTN repeat-like/Quinoprotein amine dehydrogenase"/>
    <property type="match status" value="1"/>
</dbReference>
<dbReference type="SUPFAM" id="SSF50998">
    <property type="entry name" value="Quinoprotein alcohol dehydrogenase-like"/>
    <property type="match status" value="1"/>
</dbReference>
<dbReference type="AlphaFoldDB" id="A0A643BZ61"/>
<evidence type="ECO:0000256" key="12">
    <source>
        <dbReference type="ARBA" id="ARBA00048679"/>
    </source>
</evidence>
<evidence type="ECO:0000256" key="11">
    <source>
        <dbReference type="ARBA" id="ARBA00047899"/>
    </source>
</evidence>
<dbReference type="PROSITE" id="PS50011">
    <property type="entry name" value="PROTEIN_KINASE_DOM"/>
    <property type="match status" value="1"/>
</dbReference>
<dbReference type="SMART" id="SM00564">
    <property type="entry name" value="PQQ"/>
    <property type="match status" value="3"/>
</dbReference>
<dbReference type="SMART" id="SM00220">
    <property type="entry name" value="S_TKc"/>
    <property type="match status" value="1"/>
</dbReference>
<keyword evidence="6" id="KW-0547">Nucleotide-binding</keyword>
<dbReference type="CDD" id="cd10422">
    <property type="entry name" value="RNase_Ire1"/>
    <property type="match status" value="1"/>
</dbReference>
<dbReference type="SMART" id="SM00580">
    <property type="entry name" value="PUG"/>
    <property type="match status" value="1"/>
</dbReference>
<keyword evidence="9" id="KW-1133">Transmembrane helix</keyword>
<dbReference type="GO" id="GO:0051082">
    <property type="term" value="F:unfolded protein binding"/>
    <property type="evidence" value="ECO:0007669"/>
    <property type="project" value="TreeGrafter"/>
</dbReference>
<dbReference type="SUPFAM" id="SSF56112">
    <property type="entry name" value="Protein kinase-like (PK-like)"/>
    <property type="match status" value="1"/>
</dbReference>
<dbReference type="InterPro" id="IPR038357">
    <property type="entry name" value="KEN_sf"/>
</dbReference>
<dbReference type="GO" id="GO:0005524">
    <property type="term" value="F:ATP binding"/>
    <property type="evidence" value="ECO:0007669"/>
    <property type="project" value="UniProtKB-KW"/>
</dbReference>
<feature type="domain" description="Protein kinase" evidence="13">
    <location>
        <begin position="193"/>
        <end position="460"/>
    </location>
</feature>
<protein>
    <recommendedName>
        <fullName evidence="2">non-specific serine/threonine protein kinase</fullName>
        <ecNumber evidence="2">2.7.11.1</ecNumber>
    </recommendedName>
</protein>
<evidence type="ECO:0000256" key="5">
    <source>
        <dbReference type="ARBA" id="ARBA00022692"/>
    </source>
</evidence>
<comment type="catalytic activity">
    <reaction evidence="12">
        <text>L-seryl-[protein] + ATP = O-phospho-L-seryl-[protein] + ADP + H(+)</text>
        <dbReference type="Rhea" id="RHEA:17989"/>
        <dbReference type="Rhea" id="RHEA-COMP:9863"/>
        <dbReference type="Rhea" id="RHEA-COMP:11604"/>
        <dbReference type="ChEBI" id="CHEBI:15378"/>
        <dbReference type="ChEBI" id="CHEBI:29999"/>
        <dbReference type="ChEBI" id="CHEBI:30616"/>
        <dbReference type="ChEBI" id="CHEBI:83421"/>
        <dbReference type="ChEBI" id="CHEBI:456216"/>
        <dbReference type="EC" id="2.7.11.1"/>
    </reaction>
</comment>
<proteinExistence type="predicted"/>
<comment type="catalytic activity">
    <reaction evidence="11">
        <text>L-threonyl-[protein] + ATP = O-phospho-L-threonyl-[protein] + ADP + H(+)</text>
        <dbReference type="Rhea" id="RHEA:46608"/>
        <dbReference type="Rhea" id="RHEA-COMP:11060"/>
        <dbReference type="Rhea" id="RHEA-COMP:11605"/>
        <dbReference type="ChEBI" id="CHEBI:15378"/>
        <dbReference type="ChEBI" id="CHEBI:30013"/>
        <dbReference type="ChEBI" id="CHEBI:30616"/>
        <dbReference type="ChEBI" id="CHEBI:61977"/>
        <dbReference type="ChEBI" id="CHEBI:456216"/>
        <dbReference type="EC" id="2.7.11.1"/>
    </reaction>
</comment>
<dbReference type="EMBL" id="SGJD01003350">
    <property type="protein sequence ID" value="KAB0393052.1"/>
    <property type="molecule type" value="Genomic_DNA"/>
</dbReference>
<dbReference type="InterPro" id="IPR045133">
    <property type="entry name" value="IRE1/2-like"/>
</dbReference>
<sequence length="605" mass="66467">VQTFTPENLLFVSTLDGSLHALIKQTGDLKWTLKDGRKQDAWFVVDPESGKTQMTLTTERPSTPRLYIGRTQYTVTMHDPRAPALRWNTTYRRYSAAPVDGSPGKYMSYLASCGMGLLLTVDPRSGAVLWTQDLGVPVVGVYTWHQDSLRQLPHLTLARDTLHFLALRWGHIQLPASGPQDTATHFSVLDTQLLMTLYVGKDEAGFYVSKALVHTGVALVPRGLTLAPTDGPTTDEVTLQVSGEREGSPSTAVRYPSGSMALPSQWLLIAEQLTVVGKISFNPKDVLGRGAGGTFVFRGQFEGRAVAVKRLLLHRDLKPGNVLIAGPDSQGRGRVVLSDFGLCKKLPAGRCSFSLRSGVPGTEGWMAPELLQLLPPDSPTSAVDIFSAGCVFYYVLSSGSHPFGESLYRQANILAGSPCLAHLEEEAHDKVVAWDLVEAMLSPLPQARPSAHQVLAHPFFWSRAKQLQFFQDVSDWLEKEPEQGSLVTALEAGGSEVVRGDWHKHISVPLQTDLKKFRSYKGTSVRDLLRAVRNKKHHYRELPDEVRRALGPVPDSFVQYFTNRFPRLLLHTHRAMRSCASEGLFLPYYPPASGAQGLSPGAAGS</sequence>
<dbReference type="InterPro" id="IPR011009">
    <property type="entry name" value="Kinase-like_dom_sf"/>
</dbReference>
<evidence type="ECO:0000256" key="2">
    <source>
        <dbReference type="ARBA" id="ARBA00012513"/>
    </source>
</evidence>
<evidence type="ECO:0000256" key="6">
    <source>
        <dbReference type="ARBA" id="ARBA00022741"/>
    </source>
</evidence>
<comment type="subcellular location">
    <subcellularLocation>
        <location evidence="1">Endoplasmic reticulum membrane</location>
        <topology evidence="1">Single-pass type I membrane protein</topology>
    </subcellularLocation>
</comment>
<evidence type="ECO:0000256" key="7">
    <source>
        <dbReference type="ARBA" id="ARBA00022777"/>
    </source>
</evidence>
<dbReference type="PANTHER" id="PTHR13954">
    <property type="entry name" value="IRE1-RELATED"/>
    <property type="match status" value="1"/>
</dbReference>
<dbReference type="GO" id="GO:0036498">
    <property type="term" value="P:IRE1-mediated unfolded protein response"/>
    <property type="evidence" value="ECO:0007669"/>
    <property type="project" value="TreeGrafter"/>
</dbReference>
<dbReference type="Pfam" id="PF00069">
    <property type="entry name" value="Pkinase"/>
    <property type="match status" value="1"/>
</dbReference>
<dbReference type="Pfam" id="PF06479">
    <property type="entry name" value="Ribonuc_2-5A"/>
    <property type="match status" value="1"/>
</dbReference>
<dbReference type="GO" id="GO:1990604">
    <property type="term" value="C:IRE1-TRAF2-ASK1 complex"/>
    <property type="evidence" value="ECO:0007669"/>
    <property type="project" value="TreeGrafter"/>
</dbReference>
<dbReference type="GO" id="GO:0004674">
    <property type="term" value="F:protein serine/threonine kinase activity"/>
    <property type="evidence" value="ECO:0007669"/>
    <property type="project" value="UniProtKB-KW"/>
</dbReference>
<keyword evidence="10" id="KW-0472">Membrane</keyword>
<evidence type="ECO:0000259" key="14">
    <source>
        <dbReference type="PROSITE" id="PS51392"/>
    </source>
</evidence>
<evidence type="ECO:0000256" key="1">
    <source>
        <dbReference type="ARBA" id="ARBA00004115"/>
    </source>
</evidence>
<dbReference type="PROSITE" id="PS00108">
    <property type="entry name" value="PROTEIN_KINASE_ST"/>
    <property type="match status" value="1"/>
</dbReference>
<dbReference type="OrthoDB" id="63989at2759"/>
<dbReference type="InterPro" id="IPR015943">
    <property type="entry name" value="WD40/YVTN_repeat-like_dom_sf"/>
</dbReference>
<dbReference type="InterPro" id="IPR011047">
    <property type="entry name" value="Quinoprotein_ADH-like_sf"/>
</dbReference>
<accession>A0A643BZ61</accession>
<evidence type="ECO:0000259" key="13">
    <source>
        <dbReference type="PROSITE" id="PS50011"/>
    </source>
</evidence>
<evidence type="ECO:0000256" key="9">
    <source>
        <dbReference type="ARBA" id="ARBA00022989"/>
    </source>
</evidence>
<dbReference type="FunFam" id="1.20.1440.180:FF:000001">
    <property type="entry name" value="Serine/threonine-protein kinase/endoribonuclease IRE1"/>
    <property type="match status" value="1"/>
</dbReference>
<dbReference type="GO" id="GO:0070059">
    <property type="term" value="P:intrinsic apoptotic signaling pathway in response to endoplasmic reticulum stress"/>
    <property type="evidence" value="ECO:0007669"/>
    <property type="project" value="TreeGrafter"/>
</dbReference>
<feature type="domain" description="KEN" evidence="14">
    <location>
        <begin position="463"/>
        <end position="591"/>
    </location>
</feature>
<keyword evidence="5" id="KW-0812">Transmembrane</keyword>
<dbReference type="PANTHER" id="PTHR13954:SF15">
    <property type="entry name" value="SERINE_THREONINE-PROTEIN KINASE_ENDORIBONUCLEASE IRE2"/>
    <property type="match status" value="1"/>
</dbReference>
<keyword evidence="8" id="KW-0067">ATP-binding</keyword>
<keyword evidence="7" id="KW-0418">Kinase</keyword>
<organism evidence="15 16">
    <name type="scientific">Balaenoptera physalus</name>
    <name type="common">Fin whale</name>
    <name type="synonym">Balaena physalus</name>
    <dbReference type="NCBI Taxonomy" id="9770"/>
    <lineage>
        <taxon>Eukaryota</taxon>
        <taxon>Metazoa</taxon>
        <taxon>Chordata</taxon>
        <taxon>Craniata</taxon>
        <taxon>Vertebrata</taxon>
        <taxon>Euteleostomi</taxon>
        <taxon>Mammalia</taxon>
        <taxon>Eutheria</taxon>
        <taxon>Laurasiatheria</taxon>
        <taxon>Artiodactyla</taxon>
        <taxon>Whippomorpha</taxon>
        <taxon>Cetacea</taxon>
        <taxon>Mysticeti</taxon>
        <taxon>Balaenopteridae</taxon>
        <taxon>Balaenoptera</taxon>
    </lineage>
</organism>
<gene>
    <name evidence="15" type="ORF">E2I00_011431</name>
</gene>
<dbReference type="InterPro" id="IPR008271">
    <property type="entry name" value="Ser/Thr_kinase_AS"/>
</dbReference>
<evidence type="ECO:0000256" key="4">
    <source>
        <dbReference type="ARBA" id="ARBA00022679"/>
    </source>
</evidence>
<dbReference type="PROSITE" id="PS51392">
    <property type="entry name" value="KEN"/>
    <property type="match status" value="1"/>
</dbReference>